<accession>A0A1Q9CWH4</accession>
<dbReference type="Proteomes" id="UP000186817">
    <property type="component" value="Unassembled WGS sequence"/>
</dbReference>
<dbReference type="PANTHER" id="PTHR24012">
    <property type="entry name" value="RNA BINDING PROTEIN"/>
    <property type="match status" value="1"/>
</dbReference>
<feature type="domain" description="Mei2-like C-terminal RNA recognition motif" evidence="3">
    <location>
        <begin position="449"/>
        <end position="516"/>
    </location>
</feature>
<dbReference type="Pfam" id="PF04059">
    <property type="entry name" value="RRM_2"/>
    <property type="match status" value="2"/>
</dbReference>
<feature type="region of interest" description="Disordered" evidence="2">
    <location>
        <begin position="1"/>
        <end position="39"/>
    </location>
</feature>
<dbReference type="SUPFAM" id="SSF54928">
    <property type="entry name" value="RNA-binding domain, RBD"/>
    <property type="match status" value="1"/>
</dbReference>
<feature type="region of interest" description="Disordered" evidence="2">
    <location>
        <begin position="301"/>
        <end position="355"/>
    </location>
</feature>
<feature type="compositionally biased region" description="Polar residues" evidence="2">
    <location>
        <begin position="427"/>
        <end position="436"/>
    </location>
</feature>
<name>A0A1Q9CWH4_SYMMI</name>
<feature type="domain" description="Mei2-like C-terminal RNA recognition motif" evidence="3">
    <location>
        <begin position="141"/>
        <end position="208"/>
    </location>
</feature>
<reference evidence="4 5" key="1">
    <citation type="submission" date="2016-02" db="EMBL/GenBank/DDBJ databases">
        <title>Genome analysis of coral dinoflagellate symbionts highlights evolutionary adaptations to a symbiotic lifestyle.</title>
        <authorList>
            <person name="Aranda M."/>
            <person name="Li Y."/>
            <person name="Liew Y.J."/>
            <person name="Baumgarten S."/>
            <person name="Simakov O."/>
            <person name="Wilson M."/>
            <person name="Piel J."/>
            <person name="Ashoor H."/>
            <person name="Bougouffa S."/>
            <person name="Bajic V.B."/>
            <person name="Ryu T."/>
            <person name="Ravasi T."/>
            <person name="Bayer T."/>
            <person name="Micklem G."/>
            <person name="Kim H."/>
            <person name="Bhak J."/>
            <person name="Lajeunesse T.C."/>
            <person name="Voolstra C.R."/>
        </authorList>
    </citation>
    <scope>NUCLEOTIDE SEQUENCE [LARGE SCALE GENOMIC DNA]</scope>
    <source>
        <strain evidence="4 5">CCMP2467</strain>
    </source>
</reference>
<dbReference type="Gene3D" id="3.30.70.330">
    <property type="match status" value="2"/>
</dbReference>
<keyword evidence="1" id="KW-0694">RNA-binding</keyword>
<evidence type="ECO:0000256" key="1">
    <source>
        <dbReference type="ARBA" id="ARBA00022884"/>
    </source>
</evidence>
<feature type="compositionally biased region" description="Polar residues" evidence="2">
    <location>
        <begin position="336"/>
        <end position="345"/>
    </location>
</feature>
<keyword evidence="5" id="KW-1185">Reference proteome</keyword>
<dbReference type="AlphaFoldDB" id="A0A1Q9CWH4"/>
<dbReference type="EMBL" id="LSRX01000870">
    <property type="protein sequence ID" value="OLP87271.1"/>
    <property type="molecule type" value="Genomic_DNA"/>
</dbReference>
<proteinExistence type="predicted"/>
<feature type="region of interest" description="Disordered" evidence="2">
    <location>
        <begin position="418"/>
        <end position="445"/>
    </location>
</feature>
<dbReference type="InterPro" id="IPR012677">
    <property type="entry name" value="Nucleotide-bd_a/b_plait_sf"/>
</dbReference>
<evidence type="ECO:0000256" key="2">
    <source>
        <dbReference type="SAM" id="MobiDB-lite"/>
    </source>
</evidence>
<dbReference type="OrthoDB" id="417481at2759"/>
<comment type="caution">
    <text evidence="4">The sequence shown here is derived from an EMBL/GenBank/DDBJ whole genome shotgun (WGS) entry which is preliminary data.</text>
</comment>
<evidence type="ECO:0000313" key="4">
    <source>
        <dbReference type="EMBL" id="OLP87271.1"/>
    </source>
</evidence>
<evidence type="ECO:0000313" key="5">
    <source>
        <dbReference type="Proteomes" id="UP000186817"/>
    </source>
</evidence>
<sequence>MPATPRKLTRRGSETTVAPELSDSESVKGTCSSGFPSPRLDTPEWGLDGQCKVFVKATFLDVDESQGLMQCFAQLRGRTMSDSAAVIAFDIEEAYMPGEFSEEHVSDCIAKPTTVCAKEPATQPKSKVQKRSNPAKQLSDRTTVMLRNIPNNYTREMFLALLDDNGFAGRYDFVYLPCDFRRQANLGYAFVNLVDACAVDAAWATFDGFADWALPTQKAHVERYKNSPVMHKRVPDHYKPVVFHGGVRKPFPRPTKKIKEAEGVLPRWGSFHMPSADLKVLDDISVVKQCDRREPLCSLRSPMSCPSTMPATPRKLARRSGSETTVAPEHSDSESVKGTCSSSLPSPRPDTPGVEGQCKVFVKTTFLDVDEGQGLMQCFAQLRGRTMSDSALVIAFDVEEAYMPGKFSEEHASDCTAKPTVAKATEPASQSKSQPVQKKINPAKQASDRTTVMLRNVPNNYTREMFLALLDDNGFAGRYDFVYLPCDFRRQANLGYAFVNLVDASAVDAAWAAFDGFVDWALPTQKAHVERYRNSPVMHRSVPVAELQDAYKPIIFQDGVRQNFPRPTRKIKAQAVSSSSAPPLV</sequence>
<protein>
    <submittedName>
        <fullName evidence="4">Protein MEI2-like 4</fullName>
    </submittedName>
</protein>
<dbReference type="InterPro" id="IPR007201">
    <property type="entry name" value="Mei2-like_Rrm_C"/>
</dbReference>
<dbReference type="GO" id="GO:0003723">
    <property type="term" value="F:RNA binding"/>
    <property type="evidence" value="ECO:0007669"/>
    <property type="project" value="UniProtKB-KW"/>
</dbReference>
<dbReference type="OMA" id="DDNGFAG"/>
<evidence type="ECO:0000259" key="3">
    <source>
        <dbReference type="Pfam" id="PF04059"/>
    </source>
</evidence>
<dbReference type="InterPro" id="IPR035979">
    <property type="entry name" value="RBD_domain_sf"/>
</dbReference>
<gene>
    <name evidence="4" type="primary">ML4</name>
    <name evidence="4" type="ORF">AK812_SmicGene31524</name>
</gene>
<organism evidence="4 5">
    <name type="scientific">Symbiodinium microadriaticum</name>
    <name type="common">Dinoflagellate</name>
    <name type="synonym">Zooxanthella microadriatica</name>
    <dbReference type="NCBI Taxonomy" id="2951"/>
    <lineage>
        <taxon>Eukaryota</taxon>
        <taxon>Sar</taxon>
        <taxon>Alveolata</taxon>
        <taxon>Dinophyceae</taxon>
        <taxon>Suessiales</taxon>
        <taxon>Symbiodiniaceae</taxon>
        <taxon>Symbiodinium</taxon>
    </lineage>
</organism>